<evidence type="ECO:0000256" key="3">
    <source>
        <dbReference type="ARBA" id="ARBA00022989"/>
    </source>
</evidence>
<dbReference type="Pfam" id="PF04750">
    <property type="entry name" value="Far-17a_AIG1"/>
    <property type="match status" value="1"/>
</dbReference>
<dbReference type="Proteomes" id="UP000823046">
    <property type="component" value="Unassembled WGS sequence"/>
</dbReference>
<feature type="region of interest" description="Disordered" evidence="5">
    <location>
        <begin position="1"/>
        <end position="42"/>
    </location>
</feature>
<feature type="transmembrane region" description="Helical" evidence="6">
    <location>
        <begin position="79"/>
        <end position="104"/>
    </location>
</feature>
<name>A0ABQ7J5U7_9APIC</name>
<feature type="compositionally biased region" description="Polar residues" evidence="5">
    <location>
        <begin position="17"/>
        <end position="30"/>
    </location>
</feature>
<keyword evidence="2 6" id="KW-0812">Transmembrane</keyword>
<feature type="transmembrane region" description="Helical" evidence="6">
    <location>
        <begin position="54"/>
        <end position="73"/>
    </location>
</feature>
<evidence type="ECO:0000256" key="1">
    <source>
        <dbReference type="ARBA" id="ARBA00004127"/>
    </source>
</evidence>
<keyword evidence="4 6" id="KW-0472">Membrane</keyword>
<feature type="transmembrane region" description="Helical" evidence="6">
    <location>
        <begin position="135"/>
        <end position="154"/>
    </location>
</feature>
<dbReference type="PANTHER" id="PTHR12242">
    <property type="entry name" value="OS02G0130600 PROTEIN-RELATED"/>
    <property type="match status" value="1"/>
</dbReference>
<keyword evidence="8" id="KW-1185">Reference proteome</keyword>
<evidence type="ECO:0000256" key="5">
    <source>
        <dbReference type="SAM" id="MobiDB-lite"/>
    </source>
</evidence>
<evidence type="ECO:0000256" key="6">
    <source>
        <dbReference type="SAM" id="Phobius"/>
    </source>
</evidence>
<protein>
    <recommendedName>
        <fullName evidence="9">Transmembrane protein</fullName>
    </recommendedName>
</protein>
<evidence type="ECO:0000256" key="2">
    <source>
        <dbReference type="ARBA" id="ARBA00022692"/>
    </source>
</evidence>
<evidence type="ECO:0000313" key="7">
    <source>
        <dbReference type="EMBL" id="KAF8819380.1"/>
    </source>
</evidence>
<reference evidence="7 8" key="1">
    <citation type="journal article" date="2020" name="bioRxiv">
        <title>Metabolic contributions of an alphaproteobacterial endosymbiont in the apicomplexan Cardiosporidium cionae.</title>
        <authorList>
            <person name="Hunter E.S."/>
            <person name="Paight C.J."/>
            <person name="Lane C.E."/>
        </authorList>
    </citation>
    <scope>NUCLEOTIDE SEQUENCE [LARGE SCALE GENOMIC DNA]</scope>
    <source>
        <strain evidence="7">ESH_2018</strain>
    </source>
</reference>
<feature type="transmembrane region" description="Helical" evidence="6">
    <location>
        <begin position="198"/>
        <end position="219"/>
    </location>
</feature>
<evidence type="ECO:0008006" key="9">
    <source>
        <dbReference type="Google" id="ProtNLM"/>
    </source>
</evidence>
<accession>A0ABQ7J5U7</accession>
<proteinExistence type="predicted"/>
<feature type="transmembrane region" description="Helical" evidence="6">
    <location>
        <begin position="231"/>
        <end position="255"/>
    </location>
</feature>
<evidence type="ECO:0000256" key="4">
    <source>
        <dbReference type="ARBA" id="ARBA00023136"/>
    </source>
</evidence>
<dbReference type="EMBL" id="JADAQX010000786">
    <property type="protein sequence ID" value="KAF8819380.1"/>
    <property type="molecule type" value="Genomic_DNA"/>
</dbReference>
<keyword evidence="3 6" id="KW-1133">Transmembrane helix</keyword>
<gene>
    <name evidence="7" type="ORF">IE077_001091</name>
</gene>
<dbReference type="PANTHER" id="PTHR12242:SF1">
    <property type="entry name" value="MYND-TYPE DOMAIN-CONTAINING PROTEIN"/>
    <property type="match status" value="1"/>
</dbReference>
<organism evidence="7 8">
    <name type="scientific">Cardiosporidium cionae</name>
    <dbReference type="NCBI Taxonomy" id="476202"/>
    <lineage>
        <taxon>Eukaryota</taxon>
        <taxon>Sar</taxon>
        <taxon>Alveolata</taxon>
        <taxon>Apicomplexa</taxon>
        <taxon>Aconoidasida</taxon>
        <taxon>Nephromycida</taxon>
        <taxon>Cardiosporidium</taxon>
    </lineage>
</organism>
<comment type="caution">
    <text evidence="7">The sequence shown here is derived from an EMBL/GenBank/DDBJ whole genome shotgun (WGS) entry which is preliminary data.</text>
</comment>
<sequence>MPISLLTERSSGRPCKSLQQSTSKTATSAMKKSVPHRKALPPKTNSAYQRYRSLIGRAFVTMYFGIFLVWSFSLSKPNYWAYFAYLTYWGWILEFAYFVFSLVLDIYTHLSKTAVTRVVMEEQQKNLRRKLTQQMLAELVFVVQIVIVLFYWTVVFPQSDVNLSDLWWDLQFHGVGLLFILLDYAYRKIYGFSLRNHKYIISFGVTYLTCHIAVVLYSGQPIYPGVHFRDARSFIITLAALSTMVFTHKIVYLYVHWNRIKDECQSIFSIIKIIIIRSDSFDTNPVHFLLHKLTHIQFKGLKSRTASQASFMFAERKDAKTCTKSPKQTVVVQSLKRYASF</sequence>
<feature type="transmembrane region" description="Helical" evidence="6">
    <location>
        <begin position="166"/>
        <end position="186"/>
    </location>
</feature>
<comment type="subcellular location">
    <subcellularLocation>
        <location evidence="1">Endomembrane system</location>
        <topology evidence="1">Multi-pass membrane protein</topology>
    </subcellularLocation>
</comment>
<evidence type="ECO:0000313" key="8">
    <source>
        <dbReference type="Proteomes" id="UP000823046"/>
    </source>
</evidence>
<dbReference type="InterPro" id="IPR006838">
    <property type="entry name" value="ADTRP_AIG1"/>
</dbReference>